<protein>
    <submittedName>
        <fullName evidence="5">Lrp/AsnC family leucine-responsive transcriptional regulator</fullName>
    </submittedName>
</protein>
<dbReference type="GO" id="GO:0043565">
    <property type="term" value="F:sequence-specific DNA binding"/>
    <property type="evidence" value="ECO:0007669"/>
    <property type="project" value="InterPro"/>
</dbReference>
<feature type="domain" description="HTH asnC-type" evidence="4">
    <location>
        <begin position="4"/>
        <end position="65"/>
    </location>
</feature>
<dbReference type="SUPFAM" id="SSF46785">
    <property type="entry name" value="Winged helix' DNA-binding domain"/>
    <property type="match status" value="1"/>
</dbReference>
<dbReference type="Pfam" id="PF01037">
    <property type="entry name" value="AsnC_trans_reg"/>
    <property type="match status" value="1"/>
</dbReference>
<dbReference type="InterPro" id="IPR036388">
    <property type="entry name" value="WH-like_DNA-bd_sf"/>
</dbReference>
<dbReference type="RefSeq" id="WP_184728692.1">
    <property type="nucleotide sequence ID" value="NZ_JACHIW010000001.1"/>
</dbReference>
<dbReference type="GO" id="GO:0005829">
    <property type="term" value="C:cytosol"/>
    <property type="evidence" value="ECO:0007669"/>
    <property type="project" value="TreeGrafter"/>
</dbReference>
<dbReference type="Proteomes" id="UP000584374">
    <property type="component" value="Unassembled WGS sequence"/>
</dbReference>
<dbReference type="Gene3D" id="1.10.10.10">
    <property type="entry name" value="Winged helix-like DNA-binding domain superfamily/Winged helix DNA-binding domain"/>
    <property type="match status" value="1"/>
</dbReference>
<dbReference type="PANTHER" id="PTHR30154">
    <property type="entry name" value="LEUCINE-RESPONSIVE REGULATORY PROTEIN"/>
    <property type="match status" value="1"/>
</dbReference>
<dbReference type="PROSITE" id="PS50956">
    <property type="entry name" value="HTH_ASNC_2"/>
    <property type="match status" value="1"/>
</dbReference>
<dbReference type="PROSITE" id="PS00519">
    <property type="entry name" value="HTH_ASNC_1"/>
    <property type="match status" value="1"/>
</dbReference>
<comment type="caution">
    <text evidence="5">The sequence shown here is derived from an EMBL/GenBank/DDBJ whole genome shotgun (WGS) entry which is preliminary data.</text>
</comment>
<accession>A0A840QGG3</accession>
<gene>
    <name evidence="5" type="ORF">BJ970_005372</name>
</gene>
<evidence type="ECO:0000313" key="6">
    <source>
        <dbReference type="Proteomes" id="UP000584374"/>
    </source>
</evidence>
<dbReference type="InterPro" id="IPR019888">
    <property type="entry name" value="Tscrpt_reg_AsnC-like"/>
</dbReference>
<dbReference type="PRINTS" id="PR00033">
    <property type="entry name" value="HTHASNC"/>
</dbReference>
<reference evidence="5 6" key="1">
    <citation type="submission" date="2020-08" db="EMBL/GenBank/DDBJ databases">
        <title>Sequencing the genomes of 1000 actinobacteria strains.</title>
        <authorList>
            <person name="Klenk H.-P."/>
        </authorList>
    </citation>
    <scope>NUCLEOTIDE SEQUENCE [LARGE SCALE GENOMIC DNA]</scope>
    <source>
        <strain evidence="5 6">DSM 45584</strain>
    </source>
</reference>
<evidence type="ECO:0000259" key="4">
    <source>
        <dbReference type="PROSITE" id="PS50956"/>
    </source>
</evidence>
<proteinExistence type="predicted"/>
<dbReference type="InterPro" id="IPR019885">
    <property type="entry name" value="Tscrpt_reg_HTH_AsnC-type_CS"/>
</dbReference>
<organism evidence="5 6">
    <name type="scientific">Saccharopolyspora phatthalungensis</name>
    <dbReference type="NCBI Taxonomy" id="664693"/>
    <lineage>
        <taxon>Bacteria</taxon>
        <taxon>Bacillati</taxon>
        <taxon>Actinomycetota</taxon>
        <taxon>Actinomycetes</taxon>
        <taxon>Pseudonocardiales</taxon>
        <taxon>Pseudonocardiaceae</taxon>
        <taxon>Saccharopolyspora</taxon>
    </lineage>
</organism>
<dbReference type="PANTHER" id="PTHR30154:SF53">
    <property type="entry name" value="HTH-TYPE TRANSCRIPTIONAL REGULATOR LRPC"/>
    <property type="match status" value="1"/>
</dbReference>
<keyword evidence="3" id="KW-0804">Transcription</keyword>
<name>A0A840QGG3_9PSEU</name>
<dbReference type="InterPro" id="IPR019887">
    <property type="entry name" value="Tscrpt_reg_AsnC/Lrp_C"/>
</dbReference>
<evidence type="ECO:0000256" key="3">
    <source>
        <dbReference type="ARBA" id="ARBA00023163"/>
    </source>
</evidence>
<dbReference type="InterPro" id="IPR011008">
    <property type="entry name" value="Dimeric_a/b-barrel"/>
</dbReference>
<dbReference type="SUPFAM" id="SSF54909">
    <property type="entry name" value="Dimeric alpha+beta barrel"/>
    <property type="match status" value="1"/>
</dbReference>
<dbReference type="SMART" id="SM00344">
    <property type="entry name" value="HTH_ASNC"/>
    <property type="match status" value="1"/>
</dbReference>
<keyword evidence="2" id="KW-0238">DNA-binding</keyword>
<dbReference type="Pfam" id="PF13404">
    <property type="entry name" value="HTH_AsnC-type"/>
    <property type="match status" value="1"/>
</dbReference>
<dbReference type="InterPro" id="IPR000485">
    <property type="entry name" value="AsnC-type_HTH_dom"/>
</dbReference>
<evidence type="ECO:0000313" key="5">
    <source>
        <dbReference type="EMBL" id="MBB5157838.1"/>
    </source>
</evidence>
<dbReference type="AlphaFoldDB" id="A0A840QGG3"/>
<dbReference type="Gene3D" id="3.30.70.920">
    <property type="match status" value="1"/>
</dbReference>
<dbReference type="GO" id="GO:0043200">
    <property type="term" value="P:response to amino acid"/>
    <property type="evidence" value="ECO:0007669"/>
    <property type="project" value="TreeGrafter"/>
</dbReference>
<dbReference type="EMBL" id="JACHIW010000001">
    <property type="protein sequence ID" value="MBB5157838.1"/>
    <property type="molecule type" value="Genomic_DNA"/>
</dbReference>
<sequence length="164" mass="17305">MTQLDEVDLQLLTLLQEDGRSTHAALGKAVGLTGPSVYARVKRLESEGVIRGYSAIVAPGSVGQALVSFIRVGTVASHDEQEPFESYVRESKAIVECHDVDGEDSYVLKARTGSPDELRALLAEIRALPGVTRTVSSIVLLTLKEIRGGAHLAEPCPPGVGSGG</sequence>
<keyword evidence="6" id="KW-1185">Reference proteome</keyword>
<evidence type="ECO:0000256" key="2">
    <source>
        <dbReference type="ARBA" id="ARBA00023125"/>
    </source>
</evidence>
<keyword evidence="1" id="KW-0805">Transcription regulation</keyword>
<dbReference type="InterPro" id="IPR036390">
    <property type="entry name" value="WH_DNA-bd_sf"/>
</dbReference>
<evidence type="ECO:0000256" key="1">
    <source>
        <dbReference type="ARBA" id="ARBA00023015"/>
    </source>
</evidence>